<sequence length="131" mass="14564">MPPSKHTTNSRDSGVFFDLDFDLDVSENANVNENVGENVSANESVSENVSVNETVSEKVNTPYSNYLGLHIPVTKSICEELDYDPFFSIYPLDVVLPPKLPLDAKVPFSYYLGLGSQKTTKRGHSEHENPQ</sequence>
<organism evidence="1 2">
    <name type="scientific">Racocetra fulgida</name>
    <dbReference type="NCBI Taxonomy" id="60492"/>
    <lineage>
        <taxon>Eukaryota</taxon>
        <taxon>Fungi</taxon>
        <taxon>Fungi incertae sedis</taxon>
        <taxon>Mucoromycota</taxon>
        <taxon>Glomeromycotina</taxon>
        <taxon>Glomeromycetes</taxon>
        <taxon>Diversisporales</taxon>
        <taxon>Gigasporaceae</taxon>
        <taxon>Racocetra</taxon>
    </lineage>
</organism>
<evidence type="ECO:0000313" key="1">
    <source>
        <dbReference type="EMBL" id="CAG8759935.1"/>
    </source>
</evidence>
<dbReference type="Proteomes" id="UP000789396">
    <property type="component" value="Unassembled WGS sequence"/>
</dbReference>
<reference evidence="1" key="1">
    <citation type="submission" date="2021-06" db="EMBL/GenBank/DDBJ databases">
        <authorList>
            <person name="Kallberg Y."/>
            <person name="Tangrot J."/>
            <person name="Rosling A."/>
        </authorList>
    </citation>
    <scope>NUCLEOTIDE SEQUENCE</scope>
    <source>
        <strain evidence="1">IN212</strain>
    </source>
</reference>
<dbReference type="EMBL" id="CAJVPZ010040593">
    <property type="protein sequence ID" value="CAG8759935.1"/>
    <property type="molecule type" value="Genomic_DNA"/>
</dbReference>
<accession>A0A9N9NTW7</accession>
<proteinExistence type="predicted"/>
<evidence type="ECO:0000313" key="2">
    <source>
        <dbReference type="Proteomes" id="UP000789396"/>
    </source>
</evidence>
<gene>
    <name evidence="1" type="ORF">RFULGI_LOCUS14229</name>
</gene>
<keyword evidence="2" id="KW-1185">Reference proteome</keyword>
<feature type="non-terminal residue" evidence="1">
    <location>
        <position position="131"/>
    </location>
</feature>
<protein>
    <submittedName>
        <fullName evidence="1">13189_t:CDS:1</fullName>
    </submittedName>
</protein>
<name>A0A9N9NTW7_9GLOM</name>
<comment type="caution">
    <text evidence="1">The sequence shown here is derived from an EMBL/GenBank/DDBJ whole genome shotgun (WGS) entry which is preliminary data.</text>
</comment>
<dbReference type="AlphaFoldDB" id="A0A9N9NTW7"/>